<dbReference type="AlphaFoldDB" id="A0A2C5XFY2"/>
<dbReference type="Pfam" id="PF11951">
    <property type="entry name" value="Fungal_trans_2"/>
    <property type="match status" value="1"/>
</dbReference>
<sequence>MPIIRSRTGCFTCRRRKKKCNEEKPVCSGCRRNKLDCRWPAQQLSTQGLCNNSGSNKSPSTLSSPSAAAPYSSLSPLLTHVDAGDEAFERERKRLRSSPELLWPLPCLFDQAQPSLLESAPSCKATLETLEPKACKRLHVSELDGAAVSNDLSSLSLCFPPHLSPPSACPYSPSPHQHQVSRPATNRPFLQQCNADKDKDGASHAQSLACPSPTNSTFSDDSSLQHLPDYGSSGGLDVASPEQASSLADAGHHSQSSITTRIDGVSIIRASYSKASHGTVSHGITSRNKDTHLNPPETPGSAIDKFTAPLSLVPSHSSHDSYELLSYYLSRTADSMGNGSTSVNPFVAKLIPLAFSNPLVLQLLLAQSAAHRQASKNPTTATGCEVAQRYYTDSLRMFRNVVGDHVSGKDENTLTLTVGSLILCLTEVARGDINGTIFDHLTASRSLLTMLLSSRPKLDLLQDLPEFLVEYYMHTAASSMISMDMAGANIQTLLSPSIEAMARTLVGKQYIGQLCGCWLELLILIPQVFQLGRGMLSRVAQGKTPLADDIITYGLLQSHILSYFPSSAASPYSQLAGLVFKQGVLLYLWSILETPQQGSCLNGAHRDLMQGAVSEVVALLAQFPASARVNTSLCWPLAVVGCCTEDRNVQDIVRQRLRVMIQTIGLGNMRETLILLERVWSQPPEKTSPWTLSKTMQEHQIWISFA</sequence>
<dbReference type="GO" id="GO:0045944">
    <property type="term" value="P:positive regulation of transcription by RNA polymerase II"/>
    <property type="evidence" value="ECO:0007669"/>
    <property type="project" value="TreeGrafter"/>
</dbReference>
<evidence type="ECO:0000256" key="2">
    <source>
        <dbReference type="ARBA" id="ARBA00023242"/>
    </source>
</evidence>
<evidence type="ECO:0000313" key="5">
    <source>
        <dbReference type="EMBL" id="PHH61178.1"/>
    </source>
</evidence>
<dbReference type="GO" id="GO:0000976">
    <property type="term" value="F:transcription cis-regulatory region binding"/>
    <property type="evidence" value="ECO:0007669"/>
    <property type="project" value="TreeGrafter"/>
</dbReference>
<evidence type="ECO:0000256" key="3">
    <source>
        <dbReference type="SAM" id="MobiDB-lite"/>
    </source>
</evidence>
<dbReference type="GO" id="GO:0000981">
    <property type="term" value="F:DNA-binding transcription factor activity, RNA polymerase II-specific"/>
    <property type="evidence" value="ECO:0007669"/>
    <property type="project" value="InterPro"/>
</dbReference>
<accession>A0A2C5XFY2</accession>
<dbReference type="SUPFAM" id="SSF57701">
    <property type="entry name" value="Zn2/Cys6 DNA-binding domain"/>
    <property type="match status" value="1"/>
</dbReference>
<keyword evidence="6" id="KW-1185">Reference proteome</keyword>
<dbReference type="OrthoDB" id="1919336at2759"/>
<dbReference type="Proteomes" id="UP000226192">
    <property type="component" value="Unassembled WGS sequence"/>
</dbReference>
<evidence type="ECO:0000313" key="6">
    <source>
        <dbReference type="Proteomes" id="UP000226192"/>
    </source>
</evidence>
<dbReference type="PANTHER" id="PTHR37534:SF43">
    <property type="entry name" value="FINGER DOMAIN PROTEIN, PUTATIVE (AFU_ORTHOLOGUE AFUA_1G01850)-RELATED"/>
    <property type="match status" value="1"/>
</dbReference>
<dbReference type="InterPro" id="IPR001138">
    <property type="entry name" value="Zn2Cys6_DnaBD"/>
</dbReference>
<dbReference type="EMBL" id="NJET01000113">
    <property type="protein sequence ID" value="PHH61178.1"/>
    <property type="molecule type" value="Genomic_DNA"/>
</dbReference>
<comment type="caution">
    <text evidence="5">The sequence shown here is derived from an EMBL/GenBank/DDBJ whole genome shotgun (WGS) entry which is preliminary data.</text>
</comment>
<dbReference type="PROSITE" id="PS50048">
    <property type="entry name" value="ZN2_CY6_FUNGAL_2"/>
    <property type="match status" value="1"/>
</dbReference>
<dbReference type="PANTHER" id="PTHR37534">
    <property type="entry name" value="TRANSCRIPTIONAL ACTIVATOR PROTEIN UGA3"/>
    <property type="match status" value="1"/>
</dbReference>
<dbReference type="SMART" id="SM00066">
    <property type="entry name" value="GAL4"/>
    <property type="match status" value="1"/>
</dbReference>
<comment type="subcellular location">
    <subcellularLocation>
        <location evidence="1">Nucleus</location>
    </subcellularLocation>
</comment>
<dbReference type="InterPro" id="IPR021858">
    <property type="entry name" value="Fun_TF"/>
</dbReference>
<name>A0A2C5XFY2_9HYPO</name>
<dbReference type="Gene3D" id="4.10.240.10">
    <property type="entry name" value="Zn(2)-C6 fungal-type DNA-binding domain"/>
    <property type="match status" value="1"/>
</dbReference>
<organism evidence="5 6">
    <name type="scientific">Ophiocordyceps australis</name>
    <dbReference type="NCBI Taxonomy" id="1399860"/>
    <lineage>
        <taxon>Eukaryota</taxon>
        <taxon>Fungi</taxon>
        <taxon>Dikarya</taxon>
        <taxon>Ascomycota</taxon>
        <taxon>Pezizomycotina</taxon>
        <taxon>Sordariomycetes</taxon>
        <taxon>Hypocreomycetidae</taxon>
        <taxon>Hypocreales</taxon>
        <taxon>Ophiocordycipitaceae</taxon>
        <taxon>Ophiocordyceps</taxon>
    </lineage>
</organism>
<keyword evidence="2" id="KW-0539">Nucleus</keyword>
<feature type="domain" description="Zn(2)-C6 fungal-type" evidence="4">
    <location>
        <begin position="9"/>
        <end position="39"/>
    </location>
</feature>
<feature type="compositionally biased region" description="Polar residues" evidence="3">
    <location>
        <begin position="212"/>
        <end position="225"/>
    </location>
</feature>
<proteinExistence type="predicted"/>
<dbReference type="PROSITE" id="PS00463">
    <property type="entry name" value="ZN2_CY6_FUNGAL_1"/>
    <property type="match status" value="1"/>
</dbReference>
<dbReference type="Pfam" id="PF00172">
    <property type="entry name" value="Zn_clus"/>
    <property type="match status" value="1"/>
</dbReference>
<evidence type="ECO:0000256" key="1">
    <source>
        <dbReference type="ARBA" id="ARBA00004123"/>
    </source>
</evidence>
<dbReference type="GO" id="GO:0005634">
    <property type="term" value="C:nucleus"/>
    <property type="evidence" value="ECO:0007669"/>
    <property type="project" value="UniProtKB-SubCell"/>
</dbReference>
<dbReference type="GO" id="GO:0008270">
    <property type="term" value="F:zinc ion binding"/>
    <property type="evidence" value="ECO:0007669"/>
    <property type="project" value="InterPro"/>
</dbReference>
<evidence type="ECO:0000259" key="4">
    <source>
        <dbReference type="PROSITE" id="PS50048"/>
    </source>
</evidence>
<reference evidence="5 6" key="1">
    <citation type="submission" date="2017-06" db="EMBL/GenBank/DDBJ databases">
        <title>Ant-infecting Ophiocordyceps genomes reveal a high diversity of potential behavioral manipulation genes and a possible major role for enterotoxins.</title>
        <authorList>
            <person name="De Bekker C."/>
            <person name="Evans H.C."/>
            <person name="Brachmann A."/>
            <person name="Hughes D.P."/>
        </authorList>
    </citation>
    <scope>NUCLEOTIDE SEQUENCE [LARGE SCALE GENOMIC DNA]</scope>
    <source>
        <strain evidence="5 6">Map64</strain>
    </source>
</reference>
<feature type="region of interest" description="Disordered" evidence="3">
    <location>
        <begin position="193"/>
        <end position="258"/>
    </location>
</feature>
<dbReference type="CDD" id="cd00067">
    <property type="entry name" value="GAL4"/>
    <property type="match status" value="1"/>
</dbReference>
<protein>
    <recommendedName>
        <fullName evidence="4">Zn(2)-C6 fungal-type domain-containing protein</fullName>
    </recommendedName>
</protein>
<gene>
    <name evidence="5" type="ORF">CDD81_701</name>
</gene>
<dbReference type="InterPro" id="IPR036864">
    <property type="entry name" value="Zn2-C6_fun-type_DNA-bd_sf"/>
</dbReference>
<dbReference type="STRING" id="1399860.A0A2C5XFY2"/>
<feature type="region of interest" description="Disordered" evidence="3">
    <location>
        <begin position="278"/>
        <end position="301"/>
    </location>
</feature>